<gene>
    <name evidence="1" type="ORF">GMARGA_LOCUS33647</name>
</gene>
<comment type="caution">
    <text evidence="1">The sequence shown here is derived from an EMBL/GenBank/DDBJ whole genome shotgun (WGS) entry which is preliminary data.</text>
</comment>
<reference evidence="1 2" key="1">
    <citation type="submission" date="2021-06" db="EMBL/GenBank/DDBJ databases">
        <authorList>
            <person name="Kallberg Y."/>
            <person name="Tangrot J."/>
            <person name="Rosling A."/>
        </authorList>
    </citation>
    <scope>NUCLEOTIDE SEQUENCE [LARGE SCALE GENOMIC DNA]</scope>
    <source>
        <strain evidence="1 2">120-4 pot B 10/14</strain>
    </source>
</reference>
<evidence type="ECO:0000313" key="1">
    <source>
        <dbReference type="EMBL" id="CAG8837760.1"/>
    </source>
</evidence>
<dbReference type="Proteomes" id="UP000789901">
    <property type="component" value="Unassembled WGS sequence"/>
</dbReference>
<sequence length="80" mass="9372">MENNKTPTPLIAEYNLEPCQNFQCTSNGLPLIIFQKEDINLKEKTAIFNDWYHNTDDWPIEETIPVSEEWPELVTESETD</sequence>
<dbReference type="EMBL" id="CAJVQB010056586">
    <property type="protein sequence ID" value="CAG8837760.1"/>
    <property type="molecule type" value="Genomic_DNA"/>
</dbReference>
<feature type="non-terminal residue" evidence="1">
    <location>
        <position position="80"/>
    </location>
</feature>
<name>A0ABN7WR45_GIGMA</name>
<proteinExistence type="predicted"/>
<protein>
    <submittedName>
        <fullName evidence="1">33926_t:CDS:1</fullName>
    </submittedName>
</protein>
<organism evidence="1 2">
    <name type="scientific">Gigaspora margarita</name>
    <dbReference type="NCBI Taxonomy" id="4874"/>
    <lineage>
        <taxon>Eukaryota</taxon>
        <taxon>Fungi</taxon>
        <taxon>Fungi incertae sedis</taxon>
        <taxon>Mucoromycota</taxon>
        <taxon>Glomeromycotina</taxon>
        <taxon>Glomeromycetes</taxon>
        <taxon>Diversisporales</taxon>
        <taxon>Gigasporaceae</taxon>
        <taxon>Gigaspora</taxon>
    </lineage>
</organism>
<accession>A0ABN7WR45</accession>
<keyword evidence="2" id="KW-1185">Reference proteome</keyword>
<evidence type="ECO:0000313" key="2">
    <source>
        <dbReference type="Proteomes" id="UP000789901"/>
    </source>
</evidence>